<feature type="region of interest" description="Disordered" evidence="1">
    <location>
        <begin position="71"/>
        <end position="90"/>
    </location>
</feature>
<organism evidence="2 3">
    <name type="scientific">Ancylostoma ceylanicum</name>
    <dbReference type="NCBI Taxonomy" id="53326"/>
    <lineage>
        <taxon>Eukaryota</taxon>
        <taxon>Metazoa</taxon>
        <taxon>Ecdysozoa</taxon>
        <taxon>Nematoda</taxon>
        <taxon>Chromadorea</taxon>
        <taxon>Rhabditida</taxon>
        <taxon>Rhabditina</taxon>
        <taxon>Rhabditomorpha</taxon>
        <taxon>Strongyloidea</taxon>
        <taxon>Ancylostomatidae</taxon>
        <taxon>Ancylostomatinae</taxon>
        <taxon>Ancylostoma</taxon>
    </lineage>
</organism>
<comment type="caution">
    <text evidence="2">The sequence shown here is derived from an EMBL/GenBank/DDBJ whole genome shotgun (WGS) entry which is preliminary data.</text>
</comment>
<dbReference type="Proteomes" id="UP000024635">
    <property type="component" value="Unassembled WGS sequence"/>
</dbReference>
<feature type="region of interest" description="Disordered" evidence="1">
    <location>
        <begin position="1"/>
        <end position="34"/>
    </location>
</feature>
<feature type="compositionally biased region" description="Basic and acidic residues" evidence="1">
    <location>
        <begin position="122"/>
        <end position="151"/>
    </location>
</feature>
<keyword evidence="3" id="KW-1185">Reference proteome</keyword>
<dbReference type="AlphaFoldDB" id="A0A016SJM5"/>
<evidence type="ECO:0000256" key="1">
    <source>
        <dbReference type="SAM" id="MobiDB-lite"/>
    </source>
</evidence>
<dbReference type="OrthoDB" id="5866767at2759"/>
<protein>
    <submittedName>
        <fullName evidence="2">Uncharacterized protein</fullName>
    </submittedName>
</protein>
<name>A0A016SJM5_9BILA</name>
<evidence type="ECO:0000313" key="2">
    <source>
        <dbReference type="EMBL" id="EYB90521.1"/>
    </source>
</evidence>
<dbReference type="EMBL" id="JARK01001555">
    <property type="protein sequence ID" value="EYB90521.1"/>
    <property type="molecule type" value="Genomic_DNA"/>
</dbReference>
<reference evidence="3" key="1">
    <citation type="journal article" date="2015" name="Nat. Genet.">
        <title>The genome and transcriptome of the zoonotic hookworm Ancylostoma ceylanicum identify infection-specific gene families.</title>
        <authorList>
            <person name="Schwarz E.M."/>
            <person name="Hu Y."/>
            <person name="Antoshechkin I."/>
            <person name="Miller M.M."/>
            <person name="Sternberg P.W."/>
            <person name="Aroian R.V."/>
        </authorList>
    </citation>
    <scope>NUCLEOTIDE SEQUENCE</scope>
    <source>
        <strain evidence="3">HY135</strain>
    </source>
</reference>
<gene>
    <name evidence="2" type="primary">Acey_s0219.g2478</name>
    <name evidence="2" type="ORF">Y032_0219g2478</name>
</gene>
<sequence length="186" mass="21913">MHRTKRGQERKKEGKKERKKERKMGATDVLPYPRRRSSIQLEPINFRLPGEVEGPSNLYKTVLNQMNRFSVEDRDRSHSSLPPKSPPVLQPLRVLPRHALAREQTRSQSSECLFRTRSHSMHRTDRPHVAETRRASGLNERPHEARRRIASDNDENTAQFIEKLRRDLSSQVHRPHEFEIIHRPSL</sequence>
<accession>A0A016SJM5</accession>
<feature type="region of interest" description="Disordered" evidence="1">
    <location>
        <begin position="118"/>
        <end position="154"/>
    </location>
</feature>
<feature type="compositionally biased region" description="Basic and acidic residues" evidence="1">
    <location>
        <begin position="1"/>
        <end position="16"/>
    </location>
</feature>
<evidence type="ECO:0000313" key="3">
    <source>
        <dbReference type="Proteomes" id="UP000024635"/>
    </source>
</evidence>
<proteinExistence type="predicted"/>